<dbReference type="Proteomes" id="UP001610563">
    <property type="component" value="Unassembled WGS sequence"/>
</dbReference>
<dbReference type="InterPro" id="IPR025676">
    <property type="entry name" value="Clr5_dom"/>
</dbReference>
<evidence type="ECO:0000259" key="1">
    <source>
        <dbReference type="Pfam" id="PF14420"/>
    </source>
</evidence>
<evidence type="ECO:0000313" key="3">
    <source>
        <dbReference type="Proteomes" id="UP001610563"/>
    </source>
</evidence>
<reference evidence="2 3" key="1">
    <citation type="submission" date="2024-07" db="EMBL/GenBank/DDBJ databases">
        <title>Section-level genome sequencing and comparative genomics of Aspergillus sections Usti and Cavernicolus.</title>
        <authorList>
            <consortium name="Lawrence Berkeley National Laboratory"/>
            <person name="Nybo J.L."/>
            <person name="Vesth T.C."/>
            <person name="Theobald S."/>
            <person name="Frisvad J.C."/>
            <person name="Larsen T.O."/>
            <person name="Kjaerboelling I."/>
            <person name="Rothschild-Mancinelli K."/>
            <person name="Lyhne E.K."/>
            <person name="Kogle M.E."/>
            <person name="Barry K."/>
            <person name="Clum A."/>
            <person name="Na H."/>
            <person name="Ledsgaard L."/>
            <person name="Lin J."/>
            <person name="Lipzen A."/>
            <person name="Kuo A."/>
            <person name="Riley R."/>
            <person name="Mondo S."/>
            <person name="Labutti K."/>
            <person name="Haridas S."/>
            <person name="Pangalinan J."/>
            <person name="Salamov A.A."/>
            <person name="Simmons B.A."/>
            <person name="Magnuson J.K."/>
            <person name="Chen J."/>
            <person name="Drula E."/>
            <person name="Henrissat B."/>
            <person name="Wiebenga A."/>
            <person name="Lubbers R.J."/>
            <person name="Gomes A.C."/>
            <person name="Makela M.R."/>
            <person name="Stajich J."/>
            <person name="Grigoriev I.V."/>
            <person name="Mortensen U.H."/>
            <person name="De Vries R.P."/>
            <person name="Baker S.E."/>
            <person name="Andersen M.R."/>
        </authorList>
    </citation>
    <scope>NUCLEOTIDE SEQUENCE [LARGE SCALE GENOMIC DNA]</scope>
    <source>
        <strain evidence="2 3">CBS 209.92</strain>
    </source>
</reference>
<organism evidence="2 3">
    <name type="scientific">Aspergillus keveii</name>
    <dbReference type="NCBI Taxonomy" id="714993"/>
    <lineage>
        <taxon>Eukaryota</taxon>
        <taxon>Fungi</taxon>
        <taxon>Dikarya</taxon>
        <taxon>Ascomycota</taxon>
        <taxon>Pezizomycotina</taxon>
        <taxon>Eurotiomycetes</taxon>
        <taxon>Eurotiomycetidae</taxon>
        <taxon>Eurotiales</taxon>
        <taxon>Aspergillaceae</taxon>
        <taxon>Aspergillus</taxon>
        <taxon>Aspergillus subgen. Nidulantes</taxon>
    </lineage>
</organism>
<dbReference type="Pfam" id="PF14420">
    <property type="entry name" value="Clr5"/>
    <property type="match status" value="1"/>
</dbReference>
<gene>
    <name evidence="2" type="ORF">BJX66DRAFT_338289</name>
</gene>
<evidence type="ECO:0000313" key="2">
    <source>
        <dbReference type="EMBL" id="KAL2794008.1"/>
    </source>
</evidence>
<sequence length="317" mass="37211">MGNLLTQLAHLQRGNRRQSVAPPSLAQWKGVKETVRRIYIENGRKKDDLRNIMILIYHFEATNKMYSSKIKQWGMFKNNGDTEKALSIGGEGMPKRKRYDVKTAEKVFYALLDHAIPTNPATVRPPDIFKHQELVLFSVYDYILEAFNRGGYRPDQLLSPVDQTSITWQRISDKAYEFGVMFQRSSDKQAAEAYTSIIRQMESLATSAHPYMMIKFWRVCYYLHRLGEKNRDYWHIYGFIDWFHRLAEAENPSNRSIVQLLGPLRRMVQEDDKHTLWYTLRIGYLRSIHCLQAVIGSNNHPTVLSMWANYAKHWSKQ</sequence>
<proteinExistence type="predicted"/>
<feature type="domain" description="Clr5" evidence="1">
    <location>
        <begin position="26"/>
        <end position="77"/>
    </location>
</feature>
<keyword evidence="3" id="KW-1185">Reference proteome</keyword>
<comment type="caution">
    <text evidence="2">The sequence shown here is derived from an EMBL/GenBank/DDBJ whole genome shotgun (WGS) entry which is preliminary data.</text>
</comment>
<accession>A0ABR4G4T9</accession>
<protein>
    <recommendedName>
        <fullName evidence="1">Clr5 domain-containing protein</fullName>
    </recommendedName>
</protein>
<name>A0ABR4G4T9_9EURO</name>
<dbReference type="EMBL" id="JBFTWV010000050">
    <property type="protein sequence ID" value="KAL2794008.1"/>
    <property type="molecule type" value="Genomic_DNA"/>
</dbReference>